<keyword evidence="6" id="KW-0472">Membrane</keyword>
<evidence type="ECO:0000313" key="8">
    <source>
        <dbReference type="EMBL" id="SPZ88640.1"/>
    </source>
</evidence>
<sequence>MISFALLIIILYSLSLFTSFYKEVYQPFNNEISQKLKGISCLLIICYHLNFHVSTPIVAFASNWGAPVVSIFLFISGYGLMASYLKKGAQYLKGFLKKRLWRVCEPLFIVTIIYLTLQYLDTGRVETGQLSGLINKGITPLPFSWFAYSIIIFYTFFFISFRWKNLTLSYKILFISLLAIGYMLIILTTDYERAWWVSSMAFLSGLIYRYNEQHIITFTHKKWIHFILTPIACGVIYLLVQTKIEILFSIVYFIIPALIVNLLSFLNWNGGKIFTYLGKISYEVYLLHGLWIYLLRGQHIYIGSDYIYIFDIFLLTIISSDLLHRLLNRSQTKL</sequence>
<dbReference type="RefSeq" id="WP_112375401.1">
    <property type="nucleotide sequence ID" value="NZ_CP069793.1"/>
</dbReference>
<dbReference type="GO" id="GO:0016413">
    <property type="term" value="F:O-acetyltransferase activity"/>
    <property type="evidence" value="ECO:0007669"/>
    <property type="project" value="TreeGrafter"/>
</dbReference>
<dbReference type="PANTHER" id="PTHR40074:SF2">
    <property type="entry name" value="O-ACETYLTRANSFERASE WECH"/>
    <property type="match status" value="1"/>
</dbReference>
<reference evidence="8 9" key="1">
    <citation type="submission" date="2018-06" db="EMBL/GenBank/DDBJ databases">
        <authorList>
            <consortium name="Pathogen Informatics"/>
            <person name="Doyle S."/>
        </authorList>
    </citation>
    <scope>NUCLEOTIDE SEQUENCE [LARGE SCALE GENOMIC DNA]</scope>
    <source>
        <strain evidence="8 9">NCTC11343</strain>
    </source>
</reference>
<proteinExistence type="inferred from homology"/>
<evidence type="ECO:0000256" key="5">
    <source>
        <dbReference type="ARBA" id="ARBA00022989"/>
    </source>
</evidence>
<evidence type="ECO:0000256" key="4">
    <source>
        <dbReference type="ARBA" id="ARBA00022692"/>
    </source>
</evidence>
<accession>A0A2X2LH35</accession>
<keyword evidence="4" id="KW-0812">Transmembrane</keyword>
<organism evidence="8 9">
    <name type="scientific">Sphingobacterium multivorum</name>
    <dbReference type="NCBI Taxonomy" id="28454"/>
    <lineage>
        <taxon>Bacteria</taxon>
        <taxon>Pseudomonadati</taxon>
        <taxon>Bacteroidota</taxon>
        <taxon>Sphingobacteriia</taxon>
        <taxon>Sphingobacteriales</taxon>
        <taxon>Sphingobacteriaceae</taxon>
        <taxon>Sphingobacterium</taxon>
    </lineage>
</organism>
<dbReference type="Pfam" id="PF01757">
    <property type="entry name" value="Acyl_transf_3"/>
    <property type="match status" value="1"/>
</dbReference>
<protein>
    <submittedName>
        <fullName evidence="8">Acyltransferase family</fullName>
    </submittedName>
</protein>
<evidence type="ECO:0000259" key="7">
    <source>
        <dbReference type="Pfam" id="PF01757"/>
    </source>
</evidence>
<evidence type="ECO:0000256" key="6">
    <source>
        <dbReference type="ARBA" id="ARBA00023136"/>
    </source>
</evidence>
<keyword evidence="3" id="KW-1003">Cell membrane</keyword>
<evidence type="ECO:0000313" key="9">
    <source>
        <dbReference type="Proteomes" id="UP000251241"/>
    </source>
</evidence>
<evidence type="ECO:0000256" key="1">
    <source>
        <dbReference type="ARBA" id="ARBA00004651"/>
    </source>
</evidence>
<dbReference type="GO" id="GO:0009246">
    <property type="term" value="P:enterobacterial common antigen biosynthetic process"/>
    <property type="evidence" value="ECO:0007669"/>
    <property type="project" value="TreeGrafter"/>
</dbReference>
<comment type="subcellular location">
    <subcellularLocation>
        <location evidence="1">Cell membrane</location>
        <topology evidence="1">Multi-pass membrane protein</topology>
    </subcellularLocation>
</comment>
<name>A0A2X2LH35_SPHMU</name>
<keyword evidence="5" id="KW-1133">Transmembrane helix</keyword>
<feature type="domain" description="Acyltransferase 3" evidence="7">
    <location>
        <begin position="36"/>
        <end position="317"/>
    </location>
</feature>
<evidence type="ECO:0000256" key="2">
    <source>
        <dbReference type="ARBA" id="ARBA00007400"/>
    </source>
</evidence>
<dbReference type="PANTHER" id="PTHR40074">
    <property type="entry name" value="O-ACETYLTRANSFERASE WECH"/>
    <property type="match status" value="1"/>
</dbReference>
<dbReference type="AlphaFoldDB" id="A0A2X2LH35"/>
<gene>
    <name evidence="8" type="ORF">NCTC11343_03606</name>
</gene>
<dbReference type="GO" id="GO:0005886">
    <property type="term" value="C:plasma membrane"/>
    <property type="evidence" value="ECO:0007669"/>
    <property type="project" value="UniProtKB-SubCell"/>
</dbReference>
<comment type="similarity">
    <text evidence="2">Belongs to the acyltransferase 3 family.</text>
</comment>
<evidence type="ECO:0000256" key="3">
    <source>
        <dbReference type="ARBA" id="ARBA00022475"/>
    </source>
</evidence>
<keyword evidence="8" id="KW-0808">Transferase</keyword>
<dbReference type="EMBL" id="UAUU01000009">
    <property type="protein sequence ID" value="SPZ88640.1"/>
    <property type="molecule type" value="Genomic_DNA"/>
</dbReference>
<dbReference type="InterPro" id="IPR002656">
    <property type="entry name" value="Acyl_transf_3_dom"/>
</dbReference>
<keyword evidence="8" id="KW-0012">Acyltransferase</keyword>
<dbReference type="Proteomes" id="UP000251241">
    <property type="component" value="Unassembled WGS sequence"/>
</dbReference>
<dbReference type="GeneID" id="97183455"/>